<evidence type="ECO:0000313" key="1">
    <source>
        <dbReference type="EMBL" id="MCU7377524.1"/>
    </source>
</evidence>
<dbReference type="InterPro" id="IPR023214">
    <property type="entry name" value="HAD_sf"/>
</dbReference>
<accession>A0A9J6QQ15</accession>
<dbReference type="CDD" id="cd07516">
    <property type="entry name" value="HAD_Pase"/>
    <property type="match status" value="1"/>
</dbReference>
<dbReference type="SFLD" id="SFLDG01140">
    <property type="entry name" value="C2.B:_Phosphomannomutase_and_P"/>
    <property type="match status" value="1"/>
</dbReference>
<dbReference type="InterPro" id="IPR000150">
    <property type="entry name" value="Cof"/>
</dbReference>
<dbReference type="NCBIfam" id="TIGR00099">
    <property type="entry name" value="Cof-subfamily"/>
    <property type="match status" value="1"/>
</dbReference>
<comment type="caution">
    <text evidence="1">The sequence shown here is derived from an EMBL/GenBank/DDBJ whole genome shotgun (WGS) entry which is preliminary data.</text>
</comment>
<dbReference type="InterPro" id="IPR006379">
    <property type="entry name" value="HAD-SF_hydro_IIB"/>
</dbReference>
<dbReference type="PANTHER" id="PTHR10000:SF8">
    <property type="entry name" value="HAD SUPERFAMILY HYDROLASE-LIKE, TYPE 3"/>
    <property type="match status" value="1"/>
</dbReference>
<dbReference type="Gene3D" id="3.40.50.1000">
    <property type="entry name" value="HAD superfamily/HAD-like"/>
    <property type="match status" value="1"/>
</dbReference>
<dbReference type="InterPro" id="IPR036412">
    <property type="entry name" value="HAD-like_sf"/>
</dbReference>
<evidence type="ECO:0000313" key="2">
    <source>
        <dbReference type="Proteomes" id="UP001065549"/>
    </source>
</evidence>
<keyword evidence="2" id="KW-1185">Reference proteome</keyword>
<organism evidence="1 2">
    <name type="scientific">Hominibacterium faecale</name>
    <dbReference type="NCBI Taxonomy" id="2839743"/>
    <lineage>
        <taxon>Bacteria</taxon>
        <taxon>Bacillati</taxon>
        <taxon>Bacillota</taxon>
        <taxon>Clostridia</taxon>
        <taxon>Peptostreptococcales</taxon>
        <taxon>Anaerovoracaceae</taxon>
        <taxon>Hominibacterium</taxon>
    </lineage>
</organism>
<gene>
    <name evidence="1" type="ORF">OBO34_04040</name>
</gene>
<reference evidence="1" key="1">
    <citation type="submission" date="2022-09" db="EMBL/GenBank/DDBJ databases">
        <title>Culturomic study of gut microbiota in children with autism spectrum disorder.</title>
        <authorList>
            <person name="Efimov B.A."/>
            <person name="Chaplin A.V."/>
            <person name="Sokolova S.R."/>
            <person name="Pikina A.P."/>
            <person name="Korzhanova M."/>
            <person name="Belova V."/>
            <person name="Korostin D."/>
        </authorList>
    </citation>
    <scope>NUCLEOTIDE SEQUENCE</scope>
    <source>
        <strain evidence="1">ASD5510</strain>
    </source>
</reference>
<dbReference type="Proteomes" id="UP001065549">
    <property type="component" value="Unassembled WGS sequence"/>
</dbReference>
<dbReference type="GO" id="GO:0000287">
    <property type="term" value="F:magnesium ion binding"/>
    <property type="evidence" value="ECO:0007669"/>
    <property type="project" value="TreeGrafter"/>
</dbReference>
<dbReference type="Gene3D" id="3.30.1240.10">
    <property type="match status" value="1"/>
</dbReference>
<dbReference type="GO" id="GO:0016791">
    <property type="term" value="F:phosphatase activity"/>
    <property type="evidence" value="ECO:0007669"/>
    <property type="project" value="TreeGrafter"/>
</dbReference>
<dbReference type="GO" id="GO:0005829">
    <property type="term" value="C:cytosol"/>
    <property type="evidence" value="ECO:0007669"/>
    <property type="project" value="TreeGrafter"/>
</dbReference>
<dbReference type="EMBL" id="JAOSHN010000001">
    <property type="protein sequence ID" value="MCU7377524.1"/>
    <property type="molecule type" value="Genomic_DNA"/>
</dbReference>
<name>A0A9J6QQ15_9FIRM</name>
<dbReference type="PANTHER" id="PTHR10000">
    <property type="entry name" value="PHOSPHOSERINE PHOSPHATASE"/>
    <property type="match status" value="1"/>
</dbReference>
<dbReference type="RefSeq" id="WP_269478381.1">
    <property type="nucleotide sequence ID" value="NZ_JAOSHN010000001.1"/>
</dbReference>
<sequence>MKVKLIALDLDGTTLNSKNQLTERTRQALILAAGQGAEIVPVTGRCFKSLPPELLALDCIRHVIVSNGAEIRNAQNGEILYNHYIEPSGVQEIRQLLHKKELMVEVYVKGSAYMEHAFYEKVERSQISYRNRDYVLATRVPVRGVLQLLDVHRTRIEKVAVYFEAGSAASRIKEELAEVRHACVTSSGHNNMELIAQNCSKARTLEVLCRMLGISLAEVMAAGDSQNDLEMLEAAGVSVAMGNGDDNVKACADYIALTNDCDGLAEAISLFIE</sequence>
<dbReference type="SUPFAM" id="SSF56784">
    <property type="entry name" value="HAD-like"/>
    <property type="match status" value="1"/>
</dbReference>
<keyword evidence="1" id="KW-0378">Hydrolase</keyword>
<protein>
    <submittedName>
        <fullName evidence="1">Cof-type HAD-IIB family hydrolase</fullName>
    </submittedName>
</protein>
<dbReference type="SFLD" id="SFLDS00003">
    <property type="entry name" value="Haloacid_Dehalogenase"/>
    <property type="match status" value="1"/>
</dbReference>
<proteinExistence type="predicted"/>
<dbReference type="NCBIfam" id="TIGR01484">
    <property type="entry name" value="HAD-SF-IIB"/>
    <property type="match status" value="1"/>
</dbReference>
<dbReference type="AlphaFoldDB" id="A0A9J6QQ15"/>
<dbReference type="Pfam" id="PF08282">
    <property type="entry name" value="Hydrolase_3"/>
    <property type="match status" value="1"/>
</dbReference>